<name>A0A6J7ESX2_9ZZZZ</name>
<feature type="domain" description="Rhodanese" evidence="1">
    <location>
        <begin position="36"/>
        <end position="126"/>
    </location>
</feature>
<dbReference type="InterPro" id="IPR001763">
    <property type="entry name" value="Rhodanese-like_dom"/>
</dbReference>
<dbReference type="InterPro" id="IPR036873">
    <property type="entry name" value="Rhodanese-like_dom_sf"/>
</dbReference>
<dbReference type="PROSITE" id="PS50206">
    <property type="entry name" value="RHODANESE_3"/>
    <property type="match status" value="1"/>
</dbReference>
<accession>A0A6J7ESX2</accession>
<proteinExistence type="predicted"/>
<dbReference type="AlphaFoldDB" id="A0A6J7ESX2"/>
<dbReference type="PANTHER" id="PTHR45431">
    <property type="entry name" value="RHODANESE-LIKE DOMAIN-CONTAINING PROTEIN 15, CHLOROPLASTIC"/>
    <property type="match status" value="1"/>
</dbReference>
<evidence type="ECO:0000313" key="2">
    <source>
        <dbReference type="EMBL" id="CAB4886567.1"/>
    </source>
</evidence>
<dbReference type="SUPFAM" id="SSF52821">
    <property type="entry name" value="Rhodanese/Cell cycle control phosphatase"/>
    <property type="match status" value="1"/>
</dbReference>
<dbReference type="SMART" id="SM00450">
    <property type="entry name" value="RHOD"/>
    <property type="match status" value="1"/>
</dbReference>
<protein>
    <submittedName>
        <fullName evidence="2">Unannotated protein</fullName>
    </submittedName>
</protein>
<dbReference type="PROSITE" id="PS51257">
    <property type="entry name" value="PROKAR_LIPOPROTEIN"/>
    <property type="match status" value="1"/>
</dbReference>
<sequence>MKKLIAVLFASTLALTSCGSSAGTNMGPQDFQKKIGESGVVVLDVRTAGEFSSGHINGAINIDVEGMNFDSEIAKLDKSATYAVYCQSGRRSGIAVGKMSDAGFASLSNLEGGIQSWQVAGLPLVTQ</sequence>
<dbReference type="EMBL" id="CAFBLZ010000066">
    <property type="protein sequence ID" value="CAB4886567.1"/>
    <property type="molecule type" value="Genomic_DNA"/>
</dbReference>
<evidence type="ECO:0000259" key="1">
    <source>
        <dbReference type="PROSITE" id="PS50206"/>
    </source>
</evidence>
<dbReference type="Pfam" id="PF00581">
    <property type="entry name" value="Rhodanese"/>
    <property type="match status" value="1"/>
</dbReference>
<organism evidence="2">
    <name type="scientific">freshwater metagenome</name>
    <dbReference type="NCBI Taxonomy" id="449393"/>
    <lineage>
        <taxon>unclassified sequences</taxon>
        <taxon>metagenomes</taxon>
        <taxon>ecological metagenomes</taxon>
    </lineage>
</organism>
<dbReference type="PANTHER" id="PTHR45431:SF3">
    <property type="entry name" value="RHODANESE-LIKE DOMAIN-CONTAINING PROTEIN 15, CHLOROPLASTIC"/>
    <property type="match status" value="1"/>
</dbReference>
<gene>
    <name evidence="2" type="ORF">UFOPK3482_00817</name>
</gene>
<dbReference type="Gene3D" id="3.40.250.10">
    <property type="entry name" value="Rhodanese-like domain"/>
    <property type="match status" value="1"/>
</dbReference>
<dbReference type="InterPro" id="IPR052367">
    <property type="entry name" value="Thiosulfate_ST/Rhodanese-like"/>
</dbReference>
<dbReference type="CDD" id="cd00158">
    <property type="entry name" value="RHOD"/>
    <property type="match status" value="1"/>
</dbReference>
<reference evidence="2" key="1">
    <citation type="submission" date="2020-05" db="EMBL/GenBank/DDBJ databases">
        <authorList>
            <person name="Chiriac C."/>
            <person name="Salcher M."/>
            <person name="Ghai R."/>
            <person name="Kavagutti S V."/>
        </authorList>
    </citation>
    <scope>NUCLEOTIDE SEQUENCE</scope>
</reference>